<comment type="caution">
    <text evidence="2">The sequence shown here is derived from an EMBL/GenBank/DDBJ whole genome shotgun (WGS) entry which is preliminary data.</text>
</comment>
<dbReference type="EMBL" id="WIGO01000190">
    <property type="protein sequence ID" value="KAF6824576.1"/>
    <property type="molecule type" value="Genomic_DNA"/>
</dbReference>
<evidence type="ECO:0000256" key="1">
    <source>
        <dbReference type="SAM" id="MobiDB-lite"/>
    </source>
</evidence>
<evidence type="ECO:0000313" key="2">
    <source>
        <dbReference type="EMBL" id="KAF6824576.1"/>
    </source>
</evidence>
<evidence type="ECO:0000313" key="3">
    <source>
        <dbReference type="Proteomes" id="UP000654918"/>
    </source>
</evidence>
<dbReference type="Proteomes" id="UP000654918">
    <property type="component" value="Unassembled WGS sequence"/>
</dbReference>
<proteinExistence type="predicted"/>
<gene>
    <name evidence="2" type="ORF">CPLU01_10774</name>
</gene>
<keyword evidence="3" id="KW-1185">Reference proteome</keyword>
<dbReference type="AlphaFoldDB" id="A0A8H6K5E6"/>
<feature type="region of interest" description="Disordered" evidence="1">
    <location>
        <begin position="62"/>
        <end position="95"/>
    </location>
</feature>
<name>A0A8H6K5E6_9PEZI</name>
<organism evidence="2 3">
    <name type="scientific">Colletotrichum plurivorum</name>
    <dbReference type="NCBI Taxonomy" id="2175906"/>
    <lineage>
        <taxon>Eukaryota</taxon>
        <taxon>Fungi</taxon>
        <taxon>Dikarya</taxon>
        <taxon>Ascomycota</taxon>
        <taxon>Pezizomycotina</taxon>
        <taxon>Sordariomycetes</taxon>
        <taxon>Hypocreomycetidae</taxon>
        <taxon>Glomerellales</taxon>
        <taxon>Glomerellaceae</taxon>
        <taxon>Colletotrichum</taxon>
        <taxon>Colletotrichum orchidearum species complex</taxon>
    </lineage>
</organism>
<protein>
    <submittedName>
        <fullName evidence="2">Uncharacterized protein</fullName>
    </submittedName>
</protein>
<feature type="region of interest" description="Disordered" evidence="1">
    <location>
        <begin position="227"/>
        <end position="257"/>
    </location>
</feature>
<accession>A0A8H6K5E6</accession>
<feature type="compositionally biased region" description="Basic and acidic residues" evidence="1">
    <location>
        <begin position="77"/>
        <end position="92"/>
    </location>
</feature>
<reference evidence="2" key="1">
    <citation type="journal article" date="2020" name="Phytopathology">
        <title>Genome Sequence Resources of Colletotrichum truncatum, C. plurivorum, C. musicola, and C. sojae: Four Species Pathogenic to Soybean (Glycine max).</title>
        <authorList>
            <person name="Rogerio F."/>
            <person name="Boufleur T.R."/>
            <person name="Ciampi-Guillardi M."/>
            <person name="Sukno S.A."/>
            <person name="Thon M.R."/>
            <person name="Massola Junior N.S."/>
            <person name="Baroncelli R."/>
        </authorList>
    </citation>
    <scope>NUCLEOTIDE SEQUENCE</scope>
    <source>
        <strain evidence="2">LFN00145</strain>
    </source>
</reference>
<sequence length="312" mass="34154">MANEHFGLDKHGKKFRSRLWPWIITSARCASAVTCPIAEWRGENPRQEFMCNGGEVLRPQPGWMDGWDNKASSAGGRARDDNGGDVRGDRDGNAGSLPDPKALIACCLRQDDGTKGSRCSYSLVVLFPRPRLSDTENAAAVSTGSEAATPWCPMPSRLGHLIDNLYEGRSHSLLTGWENLDPFTGRNPKRARRPGSKSTIISAVAAPNCVSSAVAVETQQPICVVQGGPNRQIHEPAGDGPSADVSRRRRVSPSVTARRSLNGDWSRLFAVSEDEDEEQRTQRRAQKHWTKRSLCRVVGVSLRQPESSRGAM</sequence>